<organism evidence="2 3">
    <name type="scientific">Cricetulus griseus</name>
    <name type="common">Chinese hamster</name>
    <name type="synonym">Cricetulus barabensis griseus</name>
    <dbReference type="NCBI Taxonomy" id="10029"/>
    <lineage>
        <taxon>Eukaryota</taxon>
        <taxon>Metazoa</taxon>
        <taxon>Chordata</taxon>
        <taxon>Craniata</taxon>
        <taxon>Vertebrata</taxon>
        <taxon>Euteleostomi</taxon>
        <taxon>Mammalia</taxon>
        <taxon>Eutheria</taxon>
        <taxon>Euarchontoglires</taxon>
        <taxon>Glires</taxon>
        <taxon>Rodentia</taxon>
        <taxon>Myomorpha</taxon>
        <taxon>Muroidea</taxon>
        <taxon>Cricetidae</taxon>
        <taxon>Cricetinae</taxon>
        <taxon>Cricetulus</taxon>
    </lineage>
</organism>
<dbReference type="AlphaFoldDB" id="G3IQ29"/>
<feature type="region of interest" description="Disordered" evidence="1">
    <location>
        <begin position="8"/>
        <end position="30"/>
    </location>
</feature>
<proteinExistence type="predicted"/>
<evidence type="ECO:0000313" key="3">
    <source>
        <dbReference type="Proteomes" id="UP000001075"/>
    </source>
</evidence>
<dbReference type="InParanoid" id="G3IQ29"/>
<dbReference type="EMBL" id="JH023362">
    <property type="protein sequence ID" value="EGW15345.1"/>
    <property type="molecule type" value="Genomic_DNA"/>
</dbReference>
<feature type="compositionally biased region" description="Basic and acidic residues" evidence="1">
    <location>
        <begin position="13"/>
        <end position="26"/>
    </location>
</feature>
<evidence type="ECO:0000313" key="2">
    <source>
        <dbReference type="EMBL" id="EGW15345.1"/>
    </source>
</evidence>
<reference evidence="3" key="1">
    <citation type="journal article" date="2011" name="Nat. Biotechnol.">
        <title>The genomic sequence of the Chinese hamster ovary (CHO)-K1 cell line.</title>
        <authorList>
            <person name="Xu X."/>
            <person name="Nagarajan H."/>
            <person name="Lewis N.E."/>
            <person name="Pan S."/>
            <person name="Cai Z."/>
            <person name="Liu X."/>
            <person name="Chen W."/>
            <person name="Xie M."/>
            <person name="Wang W."/>
            <person name="Hammond S."/>
            <person name="Andersen M.R."/>
            <person name="Neff N."/>
            <person name="Passarelli B."/>
            <person name="Koh W."/>
            <person name="Fan H.C."/>
            <person name="Wang J."/>
            <person name="Gui Y."/>
            <person name="Lee K.H."/>
            <person name="Betenbaugh M.J."/>
            <person name="Quake S.R."/>
            <person name="Famili I."/>
            <person name="Palsson B.O."/>
            <person name="Wang J."/>
        </authorList>
    </citation>
    <scope>NUCLEOTIDE SEQUENCE [LARGE SCALE GENOMIC DNA]</scope>
    <source>
        <strain evidence="3">CHO K1 cell line</strain>
    </source>
</reference>
<sequence>MGWLVWRQTNSKNRTDIRQDKPHGKEMVPQTKITNNPWTFVQGETKSSRNTSVSGQDCFPYGPNYTNHESCVGSDQKYSKFKWHQMNKTENNKQ</sequence>
<evidence type="ECO:0000256" key="1">
    <source>
        <dbReference type="SAM" id="MobiDB-lite"/>
    </source>
</evidence>
<protein>
    <submittedName>
        <fullName evidence="2">Uncharacterized protein</fullName>
    </submittedName>
</protein>
<dbReference type="Proteomes" id="UP000001075">
    <property type="component" value="Unassembled WGS sequence"/>
</dbReference>
<gene>
    <name evidence="2" type="ORF">I79_026117</name>
</gene>
<accession>G3IQ29</accession>
<name>G3IQ29_CRIGR</name>